<dbReference type="Gene3D" id="1.10.630.10">
    <property type="entry name" value="Cytochrome P450"/>
    <property type="match status" value="1"/>
</dbReference>
<evidence type="ECO:0000256" key="6">
    <source>
        <dbReference type="ARBA" id="ARBA00023002"/>
    </source>
</evidence>
<sequence>MGASQLLELLPQQWQLLLLLVPLVFLLLRRTWSRPAGARLPPGPRKLPIVGNLHQIGPLPHRSLSALARRHGPVMMLRLGMVPTVVLSSPEAAREALKVHDADCCSRPPAAGPRLLSYGYKDVAFSPFSDYVRDMRKLFILELLSRRRVKAACYARDAQVENLVNNLTNADPKPVVVADHIFATVDGIIGSFAFGENYASEQFKGEFVPVLNEATDMLGSFSIEDFFPNSVGRLFDKVTGIKSRRARIFKKLDSFFERVIDQYTNDDPTYGKQPGDKYGSVLVQELVGLWKQPAGAATNFSRDHVKAMLMDTFIGGNHTSSVTINWAMTELIRHPRVLSKVQGEIRAVGGRSDRMQHDDMPKLQYLRMVVKETLRLHPPATLLVPRETIRRIQVAGYDIPAKTKIIVNTWAIGRDPSVWRDDPEEFYPERFQDTDIDFSGAHFELLPFGTGRRVCPGLAMAVSNIEFILANMLYCFNWKLPDGVRSEDASVEEAGALTFRKKAPLVLVPTRYTV</sequence>
<keyword evidence="5" id="KW-1133">Transmembrane helix</keyword>
<evidence type="ECO:0000256" key="4">
    <source>
        <dbReference type="ARBA" id="ARBA00022723"/>
    </source>
</evidence>
<keyword evidence="6 10" id="KW-0560">Oxidoreductase</keyword>
<feature type="binding site" description="axial binding residue" evidence="9">
    <location>
        <position position="455"/>
    </location>
    <ligand>
        <name>heme</name>
        <dbReference type="ChEBI" id="CHEBI:30413"/>
    </ligand>
    <ligandPart>
        <name>Fe</name>
        <dbReference type="ChEBI" id="CHEBI:18248"/>
    </ligandPart>
</feature>
<keyword evidence="5" id="KW-0472">Membrane</keyword>
<evidence type="ECO:0000256" key="9">
    <source>
        <dbReference type="PIRSR" id="PIRSR602401-1"/>
    </source>
</evidence>
<dbReference type="InterPro" id="IPR017972">
    <property type="entry name" value="Cyt_P450_CS"/>
</dbReference>
<keyword evidence="3" id="KW-0812">Transmembrane</keyword>
<evidence type="ECO:0000256" key="10">
    <source>
        <dbReference type="RuleBase" id="RU000461"/>
    </source>
</evidence>
<dbReference type="PANTHER" id="PTHR47955:SF11">
    <property type="entry name" value="4-HYDROXYPHENYLACETALDEHYDE OXIME MONOOXYGENASE"/>
    <property type="match status" value="1"/>
</dbReference>
<dbReference type="InterPro" id="IPR002401">
    <property type="entry name" value="Cyt_P450_E_grp-I"/>
</dbReference>
<evidence type="ECO:0000256" key="2">
    <source>
        <dbReference type="ARBA" id="ARBA00022617"/>
    </source>
</evidence>
<evidence type="ECO:0000256" key="1">
    <source>
        <dbReference type="ARBA" id="ARBA00010617"/>
    </source>
</evidence>
<dbReference type="CDD" id="cd11072">
    <property type="entry name" value="CYP71-like"/>
    <property type="match status" value="1"/>
</dbReference>
<evidence type="ECO:0000256" key="8">
    <source>
        <dbReference type="ARBA" id="ARBA00023033"/>
    </source>
</evidence>
<evidence type="ECO:0000256" key="7">
    <source>
        <dbReference type="ARBA" id="ARBA00023004"/>
    </source>
</evidence>
<evidence type="ECO:0000256" key="5">
    <source>
        <dbReference type="ARBA" id="ARBA00022989"/>
    </source>
</evidence>
<evidence type="ECO:0000256" key="3">
    <source>
        <dbReference type="ARBA" id="ARBA00022692"/>
    </source>
</evidence>
<keyword evidence="7 9" id="KW-0408">Iron</keyword>
<reference evidence="11" key="1">
    <citation type="journal article" date="2011" name="Plant Physiol.">
        <title>Comprehensive sequence analysis of 24,783 barley full-length cDNAs derived from 12 clone libraries.</title>
        <authorList>
            <person name="Matsumoto T."/>
            <person name="Tanaka T."/>
            <person name="Sakai H."/>
            <person name="Amano N."/>
            <person name="Kanamori H."/>
            <person name="Kurita K."/>
            <person name="Kikuta A."/>
            <person name="Kamiya K."/>
            <person name="Yamamoto M."/>
            <person name="Ikawa H."/>
            <person name="Fujii N."/>
            <person name="Hori K."/>
            <person name="Itoh T."/>
            <person name="Sato K."/>
        </authorList>
    </citation>
    <scope>NUCLEOTIDE SEQUENCE</scope>
    <source>
        <tissue evidence="11">Shoot</tissue>
    </source>
</reference>
<evidence type="ECO:0000313" key="11">
    <source>
        <dbReference type="EMBL" id="BAJ92259.1"/>
    </source>
</evidence>
<dbReference type="PRINTS" id="PR00463">
    <property type="entry name" value="EP450I"/>
</dbReference>
<dbReference type="GO" id="GO:0004497">
    <property type="term" value="F:monooxygenase activity"/>
    <property type="evidence" value="ECO:0007669"/>
    <property type="project" value="UniProtKB-KW"/>
</dbReference>
<dbReference type="InterPro" id="IPR001128">
    <property type="entry name" value="Cyt_P450"/>
</dbReference>
<keyword evidence="8 10" id="KW-0503">Monooxygenase</keyword>
<keyword evidence="2 9" id="KW-0349">Heme</keyword>
<accession>F2DAY8</accession>
<dbReference type="SUPFAM" id="SSF48264">
    <property type="entry name" value="Cytochrome P450"/>
    <property type="match status" value="1"/>
</dbReference>
<dbReference type="GO" id="GO:0020037">
    <property type="term" value="F:heme binding"/>
    <property type="evidence" value="ECO:0007669"/>
    <property type="project" value="InterPro"/>
</dbReference>
<dbReference type="Pfam" id="PF00067">
    <property type="entry name" value="p450"/>
    <property type="match status" value="1"/>
</dbReference>
<dbReference type="PROSITE" id="PS00086">
    <property type="entry name" value="CYTOCHROME_P450"/>
    <property type="match status" value="1"/>
</dbReference>
<dbReference type="GO" id="GO:0016705">
    <property type="term" value="F:oxidoreductase activity, acting on paired donors, with incorporation or reduction of molecular oxygen"/>
    <property type="evidence" value="ECO:0007669"/>
    <property type="project" value="InterPro"/>
</dbReference>
<protein>
    <submittedName>
        <fullName evidence="11">Predicted protein</fullName>
    </submittedName>
</protein>
<dbReference type="PRINTS" id="PR00385">
    <property type="entry name" value="P450"/>
</dbReference>
<dbReference type="GO" id="GO:0005506">
    <property type="term" value="F:iron ion binding"/>
    <property type="evidence" value="ECO:0007669"/>
    <property type="project" value="InterPro"/>
</dbReference>
<dbReference type="FunFam" id="1.10.630.10:FF:000043">
    <property type="entry name" value="Cytochrome P450 99A2"/>
    <property type="match status" value="1"/>
</dbReference>
<name>F2DAY8_HORVV</name>
<comment type="cofactor">
    <cofactor evidence="9">
        <name>heme</name>
        <dbReference type="ChEBI" id="CHEBI:30413"/>
    </cofactor>
</comment>
<organism evidence="11">
    <name type="scientific">Hordeum vulgare subsp. vulgare</name>
    <name type="common">Domesticated barley</name>
    <dbReference type="NCBI Taxonomy" id="112509"/>
    <lineage>
        <taxon>Eukaryota</taxon>
        <taxon>Viridiplantae</taxon>
        <taxon>Streptophyta</taxon>
        <taxon>Embryophyta</taxon>
        <taxon>Tracheophyta</taxon>
        <taxon>Spermatophyta</taxon>
        <taxon>Magnoliopsida</taxon>
        <taxon>Liliopsida</taxon>
        <taxon>Poales</taxon>
        <taxon>Poaceae</taxon>
        <taxon>BOP clade</taxon>
        <taxon>Pooideae</taxon>
        <taxon>Triticodae</taxon>
        <taxon>Triticeae</taxon>
        <taxon>Hordeinae</taxon>
        <taxon>Hordeum</taxon>
    </lineage>
</organism>
<comment type="similarity">
    <text evidence="1 10">Belongs to the cytochrome P450 family.</text>
</comment>
<dbReference type="EMBL" id="AK361052">
    <property type="protein sequence ID" value="BAJ92259.1"/>
    <property type="molecule type" value="mRNA"/>
</dbReference>
<keyword evidence="4 9" id="KW-0479">Metal-binding</keyword>
<proteinExistence type="evidence at transcript level"/>
<dbReference type="PANTHER" id="PTHR47955">
    <property type="entry name" value="CYTOCHROME P450 FAMILY 71 PROTEIN"/>
    <property type="match status" value="1"/>
</dbReference>
<dbReference type="InterPro" id="IPR036396">
    <property type="entry name" value="Cyt_P450_sf"/>
</dbReference>
<dbReference type="AlphaFoldDB" id="F2DAY8"/>